<dbReference type="InterPro" id="IPR013325">
    <property type="entry name" value="RNA_pol_sigma_r2"/>
</dbReference>
<comment type="similarity">
    <text evidence="1">Belongs to the sigma-70 factor family. ECF subfamily.</text>
</comment>
<evidence type="ECO:0000313" key="10">
    <source>
        <dbReference type="Proteomes" id="UP000320390"/>
    </source>
</evidence>
<evidence type="ECO:0000256" key="1">
    <source>
        <dbReference type="ARBA" id="ARBA00010641"/>
    </source>
</evidence>
<protein>
    <submittedName>
        <fullName evidence="9">ECF RNA polymerase sigma factor SigE</fullName>
    </submittedName>
</protein>
<dbReference type="GO" id="GO:0016987">
    <property type="term" value="F:sigma factor activity"/>
    <property type="evidence" value="ECO:0007669"/>
    <property type="project" value="UniProtKB-KW"/>
</dbReference>
<evidence type="ECO:0000313" key="9">
    <source>
        <dbReference type="EMBL" id="QDV09038.1"/>
    </source>
</evidence>
<dbReference type="InterPro" id="IPR036388">
    <property type="entry name" value="WH-like_DNA-bd_sf"/>
</dbReference>
<dbReference type="InterPro" id="IPR007627">
    <property type="entry name" value="RNA_pol_sigma70_r2"/>
</dbReference>
<dbReference type="InterPro" id="IPR013324">
    <property type="entry name" value="RNA_pol_sigma_r3/r4-like"/>
</dbReference>
<dbReference type="InterPro" id="IPR014284">
    <property type="entry name" value="RNA_pol_sigma-70_dom"/>
</dbReference>
<dbReference type="GO" id="GO:0003677">
    <property type="term" value="F:DNA binding"/>
    <property type="evidence" value="ECO:0007669"/>
    <property type="project" value="UniProtKB-KW"/>
</dbReference>
<dbReference type="EMBL" id="CP036434">
    <property type="protein sequence ID" value="QDV09038.1"/>
    <property type="molecule type" value="Genomic_DNA"/>
</dbReference>
<dbReference type="InterPro" id="IPR039425">
    <property type="entry name" value="RNA_pol_sigma-70-like"/>
</dbReference>
<evidence type="ECO:0000259" key="8">
    <source>
        <dbReference type="Pfam" id="PF08281"/>
    </source>
</evidence>
<evidence type="ECO:0000256" key="4">
    <source>
        <dbReference type="ARBA" id="ARBA00023125"/>
    </source>
</evidence>
<dbReference type="InterPro" id="IPR013249">
    <property type="entry name" value="RNA_pol_sigma70_r4_t2"/>
</dbReference>
<sequence>MTAVHTIDELFDRFLELHNEEDLGVVFDLAAPELAAMARRARLDAAGCEDALQETFLTILRRSDSFIAGQRFMPWAQGIMARQIKVERRRQSRRLEALGLDTSDVNPDLSPGPRQVLEDSELRRQVEDAIAGLSMAQRDVVERTLLKGESPSDLALEMGLSANTVAVRLHRGLSRIRKVLPKAAVLGVAGLLTSRVRGEASVRSSIQGASRRGGFEIVSTQAWWLTPGAAMTAAGLGAVLTSAWLLQGDADSKGPHHVDASVLIPARRIVSATGAVTMPREPDRFDRTLSSSPTPEASGGDEGAAARKAGVLLHVLAPDGRPVGKGTEVFALPTEPQLLLPTEPMVALAVTDENGELHLPNESEIGDRTPLLYARAPIGAPACAGVLEVDLSTPPTEGWTLQLTEALTLEFEVKDEAGQAVAGAEVAALGLIDELFSEEAQRTLEEGMLWPIGYRHLFGGVTDSLGRCTVRGFLTQGYNGQYVGSAASWKDGHAAYAELFEFAPDDPKRLRFILPRLSSVQLAGEVVDERGLPIADTSVSFNFRGLGGFDDSAACTTGSDGRWSIDSAMLEWFPIELRFEREGYVTSELALRSPGELDGEPPWIVLSPAATLSGHLIGSDGQPTAGELELIVLGKESRAMADENGQFTFTGLRTGASVLTAIGSGPTHEMSFQDVESFDQPIRVTLRATDLAPDVNVRLVDPESGDPMPISRLTLLRHGETSGAWPFVRIEGGSGLAEDVPPGSWSVIAEVDGDGRVFGQEILVPASEEPQLAEIQAAPGGSLEVTVHGAVGLDLSSRKVMIARALGPEIPFWVRSSNELATHELSVDYFGKDDERAVWAMPGPTDVTMSGPGWVTRPTRCEIRPGETMRLDLEAVPSGRVILRHPALDSPGCVTFEVCSETSEWMRVSTAMYSAEAVGEHEVQLPPGHWKWRATCSAILDEARANRAIPQETGEIQVVEGETVEISLGSH</sequence>
<keyword evidence="5" id="KW-0804">Transcription</keyword>
<dbReference type="Pfam" id="PF08281">
    <property type="entry name" value="Sigma70_r4_2"/>
    <property type="match status" value="1"/>
</dbReference>
<keyword evidence="3" id="KW-0731">Sigma factor</keyword>
<keyword evidence="4" id="KW-0238">DNA-binding</keyword>
<proteinExistence type="inferred from homology"/>
<dbReference type="SUPFAM" id="SSF88659">
    <property type="entry name" value="Sigma3 and sigma4 domains of RNA polymerase sigma factors"/>
    <property type="match status" value="1"/>
</dbReference>
<dbReference type="CDD" id="cd06171">
    <property type="entry name" value="Sigma70_r4"/>
    <property type="match status" value="1"/>
</dbReference>
<gene>
    <name evidence="9" type="primary">sigE_10</name>
    <name evidence="9" type="ORF">Poly30_45940</name>
</gene>
<dbReference type="Gene3D" id="1.10.1740.10">
    <property type="match status" value="1"/>
</dbReference>
<dbReference type="AlphaFoldDB" id="A0A518EY80"/>
<reference evidence="9 10" key="1">
    <citation type="submission" date="2019-02" db="EMBL/GenBank/DDBJ databases">
        <title>Deep-cultivation of Planctomycetes and their phenomic and genomic characterization uncovers novel biology.</title>
        <authorList>
            <person name="Wiegand S."/>
            <person name="Jogler M."/>
            <person name="Boedeker C."/>
            <person name="Pinto D."/>
            <person name="Vollmers J."/>
            <person name="Rivas-Marin E."/>
            <person name="Kohn T."/>
            <person name="Peeters S.H."/>
            <person name="Heuer A."/>
            <person name="Rast P."/>
            <person name="Oberbeckmann S."/>
            <person name="Bunk B."/>
            <person name="Jeske O."/>
            <person name="Meyerdierks A."/>
            <person name="Storesund J.E."/>
            <person name="Kallscheuer N."/>
            <person name="Luecker S."/>
            <person name="Lage O.M."/>
            <person name="Pohl T."/>
            <person name="Merkel B.J."/>
            <person name="Hornburger P."/>
            <person name="Mueller R.-W."/>
            <person name="Bruemmer F."/>
            <person name="Labrenz M."/>
            <person name="Spormann A.M."/>
            <person name="Op den Camp H."/>
            <person name="Overmann J."/>
            <person name="Amann R."/>
            <person name="Jetten M.S.M."/>
            <person name="Mascher T."/>
            <person name="Medema M.H."/>
            <person name="Devos D.P."/>
            <person name="Kaster A.-K."/>
            <person name="Ovreas L."/>
            <person name="Rohde M."/>
            <person name="Galperin M.Y."/>
            <person name="Jogler C."/>
        </authorList>
    </citation>
    <scope>NUCLEOTIDE SEQUENCE [LARGE SCALE GENOMIC DNA]</scope>
    <source>
        <strain evidence="9 10">Poly30</strain>
    </source>
</reference>
<dbReference type="NCBIfam" id="TIGR02937">
    <property type="entry name" value="sigma70-ECF"/>
    <property type="match status" value="1"/>
</dbReference>
<dbReference type="GO" id="GO:0006352">
    <property type="term" value="P:DNA-templated transcription initiation"/>
    <property type="evidence" value="ECO:0007669"/>
    <property type="project" value="InterPro"/>
</dbReference>
<organism evidence="9 10">
    <name type="scientific">Saltatorellus ferox</name>
    <dbReference type="NCBI Taxonomy" id="2528018"/>
    <lineage>
        <taxon>Bacteria</taxon>
        <taxon>Pseudomonadati</taxon>
        <taxon>Planctomycetota</taxon>
        <taxon>Planctomycetia</taxon>
        <taxon>Planctomycetia incertae sedis</taxon>
        <taxon>Saltatorellus</taxon>
    </lineage>
</organism>
<dbReference type="Pfam" id="PF04542">
    <property type="entry name" value="Sigma70_r2"/>
    <property type="match status" value="1"/>
</dbReference>
<evidence type="ECO:0000259" key="7">
    <source>
        <dbReference type="Pfam" id="PF04542"/>
    </source>
</evidence>
<dbReference type="RefSeq" id="WP_419190516.1">
    <property type="nucleotide sequence ID" value="NZ_CP036434.1"/>
</dbReference>
<dbReference type="SUPFAM" id="SSF88946">
    <property type="entry name" value="Sigma2 domain of RNA polymerase sigma factors"/>
    <property type="match status" value="1"/>
</dbReference>
<feature type="domain" description="RNA polymerase sigma factor 70 region 4 type 2" evidence="8">
    <location>
        <begin position="124"/>
        <end position="175"/>
    </location>
</feature>
<dbReference type="Gene3D" id="1.10.10.10">
    <property type="entry name" value="Winged helix-like DNA-binding domain superfamily/Winged helix DNA-binding domain"/>
    <property type="match status" value="1"/>
</dbReference>
<dbReference type="PANTHER" id="PTHR43133:SF8">
    <property type="entry name" value="RNA POLYMERASE SIGMA FACTOR HI_1459-RELATED"/>
    <property type="match status" value="1"/>
</dbReference>
<evidence type="ECO:0000256" key="6">
    <source>
        <dbReference type="SAM" id="MobiDB-lite"/>
    </source>
</evidence>
<feature type="region of interest" description="Disordered" evidence="6">
    <location>
        <begin position="279"/>
        <end position="304"/>
    </location>
</feature>
<dbReference type="Proteomes" id="UP000320390">
    <property type="component" value="Chromosome"/>
</dbReference>
<keyword evidence="10" id="KW-1185">Reference proteome</keyword>
<accession>A0A518EY80</accession>
<feature type="domain" description="RNA polymerase sigma-70 region 2" evidence="7">
    <location>
        <begin position="31"/>
        <end position="94"/>
    </location>
</feature>
<dbReference type="PANTHER" id="PTHR43133">
    <property type="entry name" value="RNA POLYMERASE ECF-TYPE SIGMA FACTO"/>
    <property type="match status" value="1"/>
</dbReference>
<evidence type="ECO:0000256" key="5">
    <source>
        <dbReference type="ARBA" id="ARBA00023163"/>
    </source>
</evidence>
<evidence type="ECO:0000256" key="3">
    <source>
        <dbReference type="ARBA" id="ARBA00023082"/>
    </source>
</evidence>
<evidence type="ECO:0000256" key="2">
    <source>
        <dbReference type="ARBA" id="ARBA00023015"/>
    </source>
</evidence>
<name>A0A518EY80_9BACT</name>
<keyword evidence="2" id="KW-0805">Transcription regulation</keyword>